<dbReference type="InterPro" id="IPR013320">
    <property type="entry name" value="ConA-like_dom_sf"/>
</dbReference>
<dbReference type="InterPro" id="IPR037019">
    <property type="entry name" value="Glyco_hydro_7_sf"/>
</dbReference>
<dbReference type="AlphaFoldDB" id="A0A7S3JRJ8"/>
<dbReference type="SUPFAM" id="SSF49899">
    <property type="entry name" value="Concanavalin A-like lectins/glucanases"/>
    <property type="match status" value="1"/>
</dbReference>
<keyword evidence="5" id="KW-0378">Hydrolase</keyword>
<comment type="similarity">
    <text evidence="2">Belongs to the glycosyl hydrolase 7 (cellulase C) family.</text>
</comment>
<keyword evidence="4 10" id="KW-0732">Signal</keyword>
<evidence type="ECO:0000256" key="8">
    <source>
        <dbReference type="ARBA" id="ARBA00023295"/>
    </source>
</evidence>
<protein>
    <recommendedName>
        <fullName evidence="3">cellulose 1,4-beta-cellobiosidase (non-reducing end)</fullName>
        <ecNumber evidence="3">3.2.1.91</ecNumber>
    </recommendedName>
</protein>
<evidence type="ECO:0000256" key="6">
    <source>
        <dbReference type="ARBA" id="ARBA00023001"/>
    </source>
</evidence>
<evidence type="ECO:0000256" key="1">
    <source>
        <dbReference type="ARBA" id="ARBA00001641"/>
    </source>
</evidence>
<accession>A0A7S3JRJ8</accession>
<proteinExistence type="inferred from homology"/>
<comment type="catalytic activity">
    <reaction evidence="1">
        <text>Hydrolysis of (1-&gt;4)-beta-D-glucosidic linkages in cellulose and cellotetraose, releasing cellobiose from the non-reducing ends of the chains.</text>
        <dbReference type="EC" id="3.2.1.91"/>
    </reaction>
</comment>
<dbReference type="Pfam" id="PF00840">
    <property type="entry name" value="Glyco_hydro_7"/>
    <property type="match status" value="1"/>
</dbReference>
<dbReference type="Gene3D" id="2.70.100.10">
    <property type="entry name" value="Glycoside hydrolase, family 7, domain"/>
    <property type="match status" value="1"/>
</dbReference>
<evidence type="ECO:0000256" key="10">
    <source>
        <dbReference type="SAM" id="SignalP"/>
    </source>
</evidence>
<dbReference type="CDD" id="cd07999">
    <property type="entry name" value="GH7_CBH_EG"/>
    <property type="match status" value="1"/>
</dbReference>
<organism evidence="11">
    <name type="scientific">Aureoumbra lagunensis</name>
    <dbReference type="NCBI Taxonomy" id="44058"/>
    <lineage>
        <taxon>Eukaryota</taxon>
        <taxon>Sar</taxon>
        <taxon>Stramenopiles</taxon>
        <taxon>Ochrophyta</taxon>
        <taxon>Pelagophyceae</taxon>
        <taxon>Pelagomonadales</taxon>
        <taxon>Aureoumbra</taxon>
    </lineage>
</organism>
<gene>
    <name evidence="11" type="ORF">ALAG00032_LOCUS3432</name>
</gene>
<evidence type="ECO:0000256" key="3">
    <source>
        <dbReference type="ARBA" id="ARBA00012561"/>
    </source>
</evidence>
<evidence type="ECO:0000256" key="5">
    <source>
        <dbReference type="ARBA" id="ARBA00022801"/>
    </source>
</evidence>
<dbReference type="PRINTS" id="PR00734">
    <property type="entry name" value="GLHYDRLASE7"/>
</dbReference>
<dbReference type="PANTHER" id="PTHR33753">
    <property type="entry name" value="1,4-BETA-D-GLUCAN CELLOBIOHYDROLASE B"/>
    <property type="match status" value="1"/>
</dbReference>
<feature type="signal peptide" evidence="10">
    <location>
        <begin position="1"/>
        <end position="18"/>
    </location>
</feature>
<dbReference type="GO" id="GO:0030245">
    <property type="term" value="P:cellulose catabolic process"/>
    <property type="evidence" value="ECO:0007669"/>
    <property type="project" value="UniProtKB-KW"/>
</dbReference>
<keyword evidence="6" id="KW-0136">Cellulose degradation</keyword>
<dbReference type="InterPro" id="IPR001722">
    <property type="entry name" value="Glyco_hydro_7"/>
</dbReference>
<keyword evidence="7" id="KW-0119">Carbohydrate metabolism</keyword>
<evidence type="ECO:0000256" key="4">
    <source>
        <dbReference type="ARBA" id="ARBA00022729"/>
    </source>
</evidence>
<keyword evidence="9" id="KW-0624">Polysaccharide degradation</keyword>
<dbReference type="PANTHER" id="PTHR33753:SF2">
    <property type="entry name" value="GLYCOSIDE HYDROLASE FAMILY 7 PROTEIN"/>
    <property type="match status" value="1"/>
</dbReference>
<keyword evidence="8" id="KW-0326">Glycosidase</keyword>
<evidence type="ECO:0000313" key="11">
    <source>
        <dbReference type="EMBL" id="CAE0362691.1"/>
    </source>
</evidence>
<dbReference type="EMBL" id="HBIJ01004898">
    <property type="protein sequence ID" value="CAE0362691.1"/>
    <property type="molecule type" value="Transcribed_RNA"/>
</dbReference>
<feature type="chain" id="PRO_5030919086" description="cellulose 1,4-beta-cellobiosidase (non-reducing end)" evidence="10">
    <location>
        <begin position="19"/>
        <end position="556"/>
    </location>
</feature>
<evidence type="ECO:0000256" key="7">
    <source>
        <dbReference type="ARBA" id="ARBA00023277"/>
    </source>
</evidence>
<dbReference type="EC" id="3.2.1.91" evidence="3"/>
<evidence type="ECO:0000256" key="9">
    <source>
        <dbReference type="ARBA" id="ARBA00023326"/>
    </source>
</evidence>
<sequence length="556" mass="60925">MKLLTKLTAILSFNVLAAQQMPTQLNETHPSFTYSECTADGNCKKYIKSLVLDSNWRWTDVDGINCYTGTEWNETYCSDPDTCAKKCSLEGGDYENTYGITTPSDNQVRLAFSTYDSSSNLTSIGSRLYMLDDSNTYKKFYLKNQEFAFDVDISTLGCGLNGALYLVEMDADGDVGQNYNSAGAQLGTGYCDSQCPHDLKFINGEANLLDWTPIPNSSNSGDGRYGTCCFELDIWEANARATQMTPHTCTIQGQYRCENETECGDIDAGERNNGVCDKNGCDFNPSRLGFDSFFGNGSEYSVDTSRPFTVVTQFITSDNTTNGDLVEMRRFYVQDNQVIKNIAVDFGTGNSHDSITDAFCTEKTDAFADAGDVSSFADRGGMKAMGQAMDRGLVLVMSLWDDYEVAMIWLDAQDPPEKEYANISGAHRGPCSVDSGKPWVVEVEQADAYVTFGDVRVGDIGFTMASLNLDDDNDDSSGITHCSTDLDCKDAANSKDTICVVASDNSWDQCISCDPIQFQYECPYFQGSFKSTAEATCGLTCDSLSRKDSAPASSIM</sequence>
<evidence type="ECO:0000256" key="2">
    <source>
        <dbReference type="ARBA" id="ARBA00006044"/>
    </source>
</evidence>
<reference evidence="11" key="1">
    <citation type="submission" date="2021-01" db="EMBL/GenBank/DDBJ databases">
        <authorList>
            <person name="Corre E."/>
            <person name="Pelletier E."/>
            <person name="Niang G."/>
            <person name="Scheremetjew M."/>
            <person name="Finn R."/>
            <person name="Kale V."/>
            <person name="Holt S."/>
            <person name="Cochrane G."/>
            <person name="Meng A."/>
            <person name="Brown T."/>
            <person name="Cohen L."/>
        </authorList>
    </citation>
    <scope>NUCLEOTIDE SEQUENCE</scope>
    <source>
        <strain evidence="11">CCMP1510</strain>
    </source>
</reference>
<dbReference type="GO" id="GO:0016162">
    <property type="term" value="F:cellulose 1,4-beta-cellobiosidase activity"/>
    <property type="evidence" value="ECO:0007669"/>
    <property type="project" value="UniProtKB-EC"/>
</dbReference>
<name>A0A7S3JRJ8_9STRA</name>